<dbReference type="Pfam" id="PF00089">
    <property type="entry name" value="Trypsin"/>
    <property type="match status" value="1"/>
</dbReference>
<dbReference type="InterPro" id="IPR043504">
    <property type="entry name" value="Peptidase_S1_PA_chymotrypsin"/>
</dbReference>
<dbReference type="PROSITE" id="PS00134">
    <property type="entry name" value="TRYPSIN_HIS"/>
    <property type="match status" value="1"/>
</dbReference>
<dbReference type="PROSITE" id="PS50240">
    <property type="entry name" value="TRYPSIN_DOM"/>
    <property type="match status" value="1"/>
</dbReference>
<dbReference type="SUPFAM" id="SSF50494">
    <property type="entry name" value="Trypsin-like serine proteases"/>
    <property type="match status" value="1"/>
</dbReference>
<feature type="domain" description="Peptidase S1" evidence="9">
    <location>
        <begin position="28"/>
        <end position="257"/>
    </location>
</feature>
<evidence type="ECO:0000313" key="10">
    <source>
        <dbReference type="EMBL" id="KAF6489592.1"/>
    </source>
</evidence>
<comment type="caution">
    <text evidence="10">The sequence shown here is derived from an EMBL/GenBank/DDBJ whole genome shotgun (WGS) entry which is preliminary data.</text>
</comment>
<evidence type="ECO:0000256" key="6">
    <source>
        <dbReference type="ARBA" id="ARBA00023157"/>
    </source>
</evidence>
<dbReference type="InterPro" id="IPR018114">
    <property type="entry name" value="TRYPSIN_HIS"/>
</dbReference>
<dbReference type="PROSITE" id="PS00135">
    <property type="entry name" value="TRYPSIN_SER"/>
    <property type="match status" value="1"/>
</dbReference>
<dbReference type="InterPro" id="IPR009003">
    <property type="entry name" value="Peptidase_S1_PA"/>
</dbReference>
<dbReference type="PRINTS" id="PR00722">
    <property type="entry name" value="CHYMOTRYPSIN"/>
</dbReference>
<feature type="signal peptide" evidence="8">
    <location>
        <begin position="1"/>
        <end position="25"/>
    </location>
</feature>
<dbReference type="EMBL" id="JACASF010000003">
    <property type="protein sequence ID" value="KAF6489592.1"/>
    <property type="molecule type" value="Genomic_DNA"/>
</dbReference>
<dbReference type="GO" id="GO:0043065">
    <property type="term" value="P:positive regulation of apoptotic process"/>
    <property type="evidence" value="ECO:0007669"/>
    <property type="project" value="TreeGrafter"/>
</dbReference>
<proteinExistence type="predicted"/>
<dbReference type="FunCoup" id="A0A7J8J0C3">
    <property type="interactions" value="102"/>
</dbReference>
<dbReference type="GO" id="GO:0004252">
    <property type="term" value="F:serine-type endopeptidase activity"/>
    <property type="evidence" value="ECO:0007669"/>
    <property type="project" value="InterPro"/>
</dbReference>
<dbReference type="CDD" id="cd00190">
    <property type="entry name" value="Tryp_SPc"/>
    <property type="match status" value="1"/>
</dbReference>
<protein>
    <submittedName>
        <fullName evidence="10">Granzyme A</fullName>
    </submittedName>
</protein>
<dbReference type="InterPro" id="IPR001314">
    <property type="entry name" value="Peptidase_S1A"/>
</dbReference>
<keyword evidence="6" id="KW-1015">Disulfide bond</keyword>
<dbReference type="GO" id="GO:0006508">
    <property type="term" value="P:proteolysis"/>
    <property type="evidence" value="ECO:0007669"/>
    <property type="project" value="UniProtKB-KW"/>
</dbReference>
<dbReference type="InterPro" id="IPR001254">
    <property type="entry name" value="Trypsin_dom"/>
</dbReference>
<keyword evidence="3 7" id="KW-0378">Hydrolase</keyword>
<evidence type="ECO:0000259" key="9">
    <source>
        <dbReference type="PROSITE" id="PS50240"/>
    </source>
</evidence>
<dbReference type="Proteomes" id="UP000550707">
    <property type="component" value="Unassembled WGS sequence"/>
</dbReference>
<feature type="chain" id="PRO_5029674712" evidence="8">
    <location>
        <begin position="26"/>
        <end position="260"/>
    </location>
</feature>
<dbReference type="PANTHER" id="PTHR24271">
    <property type="entry name" value="KALLIKREIN-RELATED"/>
    <property type="match status" value="1"/>
</dbReference>
<dbReference type="Gene3D" id="2.40.10.10">
    <property type="entry name" value="Trypsin-like serine proteases"/>
    <property type="match status" value="2"/>
</dbReference>
<evidence type="ECO:0000256" key="4">
    <source>
        <dbReference type="ARBA" id="ARBA00022825"/>
    </source>
</evidence>
<keyword evidence="5" id="KW-0865">Zymogen</keyword>
<organism evidence="10 11">
    <name type="scientific">Molossus molossus</name>
    <name type="common">Pallas' mastiff bat</name>
    <name type="synonym">Vespertilio molossus</name>
    <dbReference type="NCBI Taxonomy" id="27622"/>
    <lineage>
        <taxon>Eukaryota</taxon>
        <taxon>Metazoa</taxon>
        <taxon>Chordata</taxon>
        <taxon>Craniata</taxon>
        <taxon>Vertebrata</taxon>
        <taxon>Euteleostomi</taxon>
        <taxon>Mammalia</taxon>
        <taxon>Eutheria</taxon>
        <taxon>Laurasiatheria</taxon>
        <taxon>Chiroptera</taxon>
        <taxon>Yangochiroptera</taxon>
        <taxon>Molossidae</taxon>
        <taxon>Molossus</taxon>
    </lineage>
</organism>
<dbReference type="PANTHER" id="PTHR24271:SF69">
    <property type="entry name" value="GRANZYME A"/>
    <property type="match status" value="1"/>
</dbReference>
<dbReference type="InterPro" id="IPR033116">
    <property type="entry name" value="TRYPSIN_SER"/>
</dbReference>
<evidence type="ECO:0000313" key="11">
    <source>
        <dbReference type="Proteomes" id="UP000550707"/>
    </source>
</evidence>
<name>A0A7J8J0C3_MOLMO</name>
<keyword evidence="4 7" id="KW-0720">Serine protease</keyword>
<sequence length="260" mass="27929">MSPCVPLASSLAAAALLLLVPEGLCGRIIGGNPVAPHSRPYMALLTGEGLCGGALIADRWVLTAAHCKLNKTSRVILGAHSRTKHEPEKQIMLVKGQFPYPCYDKNTHEGDLKLLKLGKRATINKNVAILRLPRRGSDVKPGTKCRVAGWGLFHNTLSSAPDTLREVNVTIIDRRTCNDQNHYNFDPVIGLNMICAGDLKGGKDSCNGDSGGPLICDGTFRGITSFGKAGRCGDPRAPGVYVLLSQKYLDWIIQTMQGAV</sequence>
<keyword evidence="2 8" id="KW-0732">Signal</keyword>
<evidence type="ECO:0000256" key="2">
    <source>
        <dbReference type="ARBA" id="ARBA00022729"/>
    </source>
</evidence>
<evidence type="ECO:0000256" key="5">
    <source>
        <dbReference type="ARBA" id="ARBA00023145"/>
    </source>
</evidence>
<evidence type="ECO:0000256" key="1">
    <source>
        <dbReference type="ARBA" id="ARBA00022670"/>
    </source>
</evidence>
<evidence type="ECO:0000256" key="8">
    <source>
        <dbReference type="SAM" id="SignalP"/>
    </source>
</evidence>
<evidence type="ECO:0000256" key="3">
    <source>
        <dbReference type="ARBA" id="ARBA00022801"/>
    </source>
</evidence>
<reference evidence="10 11" key="1">
    <citation type="journal article" date="2020" name="Nature">
        <title>Six reference-quality genomes reveal evolution of bat adaptations.</title>
        <authorList>
            <person name="Jebb D."/>
            <person name="Huang Z."/>
            <person name="Pippel M."/>
            <person name="Hughes G.M."/>
            <person name="Lavrichenko K."/>
            <person name="Devanna P."/>
            <person name="Winkler S."/>
            <person name="Jermiin L.S."/>
            <person name="Skirmuntt E.C."/>
            <person name="Katzourakis A."/>
            <person name="Burkitt-Gray L."/>
            <person name="Ray D.A."/>
            <person name="Sullivan K.A.M."/>
            <person name="Roscito J.G."/>
            <person name="Kirilenko B.M."/>
            <person name="Davalos L.M."/>
            <person name="Corthals A.P."/>
            <person name="Power M.L."/>
            <person name="Jones G."/>
            <person name="Ransome R.D."/>
            <person name="Dechmann D.K.N."/>
            <person name="Locatelli A.G."/>
            <person name="Puechmaille S.J."/>
            <person name="Fedrigo O."/>
            <person name="Jarvis E.D."/>
            <person name="Hiller M."/>
            <person name="Vernes S.C."/>
            <person name="Myers E.W."/>
            <person name="Teeling E.C."/>
        </authorList>
    </citation>
    <scope>NUCLEOTIDE SEQUENCE [LARGE SCALE GENOMIC DNA]</scope>
    <source>
        <strain evidence="10">MMolMol1</strain>
        <tissue evidence="10">Muscle</tissue>
    </source>
</reference>
<keyword evidence="1 7" id="KW-0645">Protease</keyword>
<dbReference type="OrthoDB" id="6755574at2759"/>
<dbReference type="AlphaFoldDB" id="A0A7J8J0C3"/>
<evidence type="ECO:0000256" key="7">
    <source>
        <dbReference type="RuleBase" id="RU363034"/>
    </source>
</evidence>
<gene>
    <name evidence="10" type="ORF">HJG59_006100</name>
</gene>
<dbReference type="FunFam" id="2.40.10.10:FF:000120">
    <property type="entry name" value="Putative serine protease"/>
    <property type="match status" value="1"/>
</dbReference>
<accession>A0A7J8J0C3</accession>
<dbReference type="SMART" id="SM00020">
    <property type="entry name" value="Tryp_SPc"/>
    <property type="match status" value="1"/>
</dbReference>
<dbReference type="InParanoid" id="A0A7J8J0C3"/>
<keyword evidence="11" id="KW-1185">Reference proteome</keyword>